<name>A0ABT2T425_9FIRM</name>
<comment type="caution">
    <text evidence="2">The sequence shown here is derived from an EMBL/GenBank/DDBJ whole genome shotgun (WGS) entry which is preliminary data.</text>
</comment>
<keyword evidence="1" id="KW-0732">Signal</keyword>
<accession>A0ABT2T425</accession>
<reference evidence="2 3" key="1">
    <citation type="journal article" date="2021" name="ISME Commun">
        <title>Automated analysis of genomic sequences facilitates high-throughput and comprehensive description of bacteria.</title>
        <authorList>
            <person name="Hitch T.C.A."/>
        </authorList>
    </citation>
    <scope>NUCLEOTIDE SEQUENCE [LARGE SCALE GENOMIC DNA]</scope>
    <source>
        <strain evidence="2 3">Sanger_18</strain>
    </source>
</reference>
<dbReference type="Proteomes" id="UP001652432">
    <property type="component" value="Unassembled WGS sequence"/>
</dbReference>
<dbReference type="RefSeq" id="WP_262575115.1">
    <property type="nucleotide sequence ID" value="NZ_JAOQKJ010000008.1"/>
</dbReference>
<feature type="signal peptide" evidence="1">
    <location>
        <begin position="1"/>
        <end position="21"/>
    </location>
</feature>
<feature type="chain" id="PRO_5047333060" evidence="1">
    <location>
        <begin position="22"/>
        <end position="349"/>
    </location>
</feature>
<organism evidence="2 3">
    <name type="scientific">Suilimivivens aceti</name>
    <dbReference type="NCBI Taxonomy" id="2981774"/>
    <lineage>
        <taxon>Bacteria</taxon>
        <taxon>Bacillati</taxon>
        <taxon>Bacillota</taxon>
        <taxon>Clostridia</taxon>
        <taxon>Lachnospirales</taxon>
        <taxon>Lachnospiraceae</taxon>
        <taxon>Suilimivivens</taxon>
    </lineage>
</organism>
<dbReference type="EMBL" id="JAOQKJ010000008">
    <property type="protein sequence ID" value="MCU6745000.1"/>
    <property type="molecule type" value="Genomic_DNA"/>
</dbReference>
<evidence type="ECO:0000256" key="1">
    <source>
        <dbReference type="SAM" id="SignalP"/>
    </source>
</evidence>
<protein>
    <submittedName>
        <fullName evidence="2">Uncharacterized protein</fullName>
    </submittedName>
</protein>
<proteinExistence type="predicted"/>
<evidence type="ECO:0000313" key="2">
    <source>
        <dbReference type="EMBL" id="MCU6745000.1"/>
    </source>
</evidence>
<keyword evidence="3" id="KW-1185">Reference proteome</keyword>
<sequence length="349" mass="35884">MKRKLAAIGMAFCLMTGTVSAMGIEAAAAEAATVTGTVRSGTTSDLLLLSTKEGNMEIKLDSGTDTSGCKFLLPGSQISVTVTHGSDEYLHATKLSGSTTVTGVTVDTSNASTVSGSVSEKTKDGLLVLKTAQGEMEIKLDTSTDMSGCRVLVAGKTYSVAVARGSDAYMHAVSISDSVAASSSAAAAGLTPAPSGTVTAQLTTVTGTVGDKTKDTLLYLVTSDGTMELVIDSYTDSRNGMVLTPGRSLTVTCYRGSDAYMHAASISSTKTYGGLVTIDTNTSTVTGTIGSKSTENMLYLTTQQGDMELKLDAVRSVTNCKVLVEGSRVSIVCARGNDAYMHALEIKGA</sequence>
<gene>
    <name evidence="2" type="ORF">OCV77_10920</name>
</gene>
<evidence type="ECO:0000313" key="3">
    <source>
        <dbReference type="Proteomes" id="UP001652432"/>
    </source>
</evidence>